<evidence type="ECO:0000256" key="1">
    <source>
        <dbReference type="SAM" id="MobiDB-lite"/>
    </source>
</evidence>
<dbReference type="AlphaFoldDB" id="A0AAV4P213"/>
<protein>
    <submittedName>
        <fullName evidence="2">Uncharacterized protein</fullName>
    </submittedName>
</protein>
<feature type="region of interest" description="Disordered" evidence="1">
    <location>
        <begin position="1"/>
        <end position="24"/>
    </location>
</feature>
<dbReference type="Proteomes" id="UP001054945">
    <property type="component" value="Unassembled WGS sequence"/>
</dbReference>
<gene>
    <name evidence="2" type="ORF">CEXT_658951</name>
</gene>
<dbReference type="EMBL" id="BPLR01021572">
    <property type="protein sequence ID" value="GIX91282.1"/>
    <property type="molecule type" value="Genomic_DNA"/>
</dbReference>
<name>A0AAV4P213_CAEEX</name>
<organism evidence="2 3">
    <name type="scientific">Caerostris extrusa</name>
    <name type="common">Bark spider</name>
    <name type="synonym">Caerostris bankana</name>
    <dbReference type="NCBI Taxonomy" id="172846"/>
    <lineage>
        <taxon>Eukaryota</taxon>
        <taxon>Metazoa</taxon>
        <taxon>Ecdysozoa</taxon>
        <taxon>Arthropoda</taxon>
        <taxon>Chelicerata</taxon>
        <taxon>Arachnida</taxon>
        <taxon>Araneae</taxon>
        <taxon>Araneomorphae</taxon>
        <taxon>Entelegynae</taxon>
        <taxon>Araneoidea</taxon>
        <taxon>Araneidae</taxon>
        <taxon>Caerostris</taxon>
    </lineage>
</organism>
<feature type="compositionally biased region" description="Basic and acidic residues" evidence="1">
    <location>
        <begin position="14"/>
        <end position="24"/>
    </location>
</feature>
<evidence type="ECO:0000313" key="2">
    <source>
        <dbReference type="EMBL" id="GIX91282.1"/>
    </source>
</evidence>
<evidence type="ECO:0000313" key="3">
    <source>
        <dbReference type="Proteomes" id="UP001054945"/>
    </source>
</evidence>
<feature type="non-terminal residue" evidence="2">
    <location>
        <position position="59"/>
    </location>
</feature>
<sequence length="59" mass="6876">MVYRQDPLRGSTRTPHEENIQHSEEELLRHKTCFLTGNPMKEQKMLSTTDMLTKVSVDS</sequence>
<accession>A0AAV4P213</accession>
<reference evidence="2 3" key="1">
    <citation type="submission" date="2021-06" db="EMBL/GenBank/DDBJ databases">
        <title>Caerostris extrusa draft genome.</title>
        <authorList>
            <person name="Kono N."/>
            <person name="Arakawa K."/>
        </authorList>
    </citation>
    <scope>NUCLEOTIDE SEQUENCE [LARGE SCALE GENOMIC DNA]</scope>
</reference>
<comment type="caution">
    <text evidence="2">The sequence shown here is derived from an EMBL/GenBank/DDBJ whole genome shotgun (WGS) entry which is preliminary data.</text>
</comment>
<proteinExistence type="predicted"/>
<keyword evidence="3" id="KW-1185">Reference proteome</keyword>